<evidence type="ECO:0000313" key="8">
    <source>
        <dbReference type="EMBL" id="MFC5531664.1"/>
    </source>
</evidence>
<feature type="domain" description="RNA polymerase sigma-70 region 2" evidence="6">
    <location>
        <begin position="31"/>
        <end position="98"/>
    </location>
</feature>
<sequence length="202" mass="23071">MDSLKPHRDSGHLEDLLGRIRDGSVQAFDGFYEHAAPFIFGLSRKMLGDRMEAEDVCHDVLLAVITDLDRYDPARGSVEAWLAVLTKSKCIDRLRKRNKLVLEDQELDGFHRPAAAIGQPEQRVLRQMEREALRQALVELPGLQRQTISAAFYGQRSQRDLAETWHVPIGTIKSRVRYGLNHLRKAMERLGWTDEEGGRRDG</sequence>
<comment type="similarity">
    <text evidence="1">Belongs to the sigma-70 factor family. ECF subfamily.</text>
</comment>
<feature type="domain" description="RNA polymerase sigma-70 region 4" evidence="7">
    <location>
        <begin position="136"/>
        <end position="185"/>
    </location>
</feature>
<evidence type="ECO:0000259" key="7">
    <source>
        <dbReference type="Pfam" id="PF04545"/>
    </source>
</evidence>
<dbReference type="PANTHER" id="PTHR43133:SF62">
    <property type="entry name" value="RNA POLYMERASE SIGMA FACTOR SIGZ"/>
    <property type="match status" value="1"/>
</dbReference>
<reference evidence="9" key="1">
    <citation type="journal article" date="2019" name="Int. J. Syst. Evol. Microbiol.">
        <title>The Global Catalogue of Microorganisms (GCM) 10K type strain sequencing project: providing services to taxonomists for standard genome sequencing and annotation.</title>
        <authorList>
            <consortium name="The Broad Institute Genomics Platform"/>
            <consortium name="The Broad Institute Genome Sequencing Center for Infectious Disease"/>
            <person name="Wu L."/>
            <person name="Ma J."/>
        </authorList>
    </citation>
    <scope>NUCLEOTIDE SEQUENCE [LARGE SCALE GENOMIC DNA]</scope>
    <source>
        <strain evidence="9">CGMCC 1.18578</strain>
    </source>
</reference>
<dbReference type="RefSeq" id="WP_378113630.1">
    <property type="nucleotide sequence ID" value="NZ_JBHSNC010000056.1"/>
</dbReference>
<dbReference type="InterPro" id="IPR039425">
    <property type="entry name" value="RNA_pol_sigma-70-like"/>
</dbReference>
<dbReference type="InterPro" id="IPR007627">
    <property type="entry name" value="RNA_pol_sigma70_r2"/>
</dbReference>
<dbReference type="PANTHER" id="PTHR43133">
    <property type="entry name" value="RNA POLYMERASE ECF-TYPE SIGMA FACTO"/>
    <property type="match status" value="1"/>
</dbReference>
<organism evidence="8 9">
    <name type="scientific">Cohnella yongneupensis</name>
    <dbReference type="NCBI Taxonomy" id="425006"/>
    <lineage>
        <taxon>Bacteria</taxon>
        <taxon>Bacillati</taxon>
        <taxon>Bacillota</taxon>
        <taxon>Bacilli</taxon>
        <taxon>Bacillales</taxon>
        <taxon>Paenibacillaceae</taxon>
        <taxon>Cohnella</taxon>
    </lineage>
</organism>
<dbReference type="InterPro" id="IPR007630">
    <property type="entry name" value="RNA_pol_sigma70_r4"/>
</dbReference>
<accession>A0ABW0R585</accession>
<dbReference type="InterPro" id="IPR013324">
    <property type="entry name" value="RNA_pol_sigma_r3/r4-like"/>
</dbReference>
<dbReference type="NCBIfam" id="TIGR02937">
    <property type="entry name" value="sigma70-ECF"/>
    <property type="match status" value="1"/>
</dbReference>
<evidence type="ECO:0000256" key="1">
    <source>
        <dbReference type="ARBA" id="ARBA00010641"/>
    </source>
</evidence>
<dbReference type="EMBL" id="JBHSNC010000056">
    <property type="protein sequence ID" value="MFC5531664.1"/>
    <property type="molecule type" value="Genomic_DNA"/>
</dbReference>
<evidence type="ECO:0000259" key="6">
    <source>
        <dbReference type="Pfam" id="PF04542"/>
    </source>
</evidence>
<name>A0ABW0R585_9BACL</name>
<keyword evidence="5" id="KW-0804">Transcription</keyword>
<comment type="caution">
    <text evidence="8">The sequence shown here is derived from an EMBL/GenBank/DDBJ whole genome shotgun (WGS) entry which is preliminary data.</text>
</comment>
<dbReference type="Gene3D" id="1.10.1740.10">
    <property type="match status" value="1"/>
</dbReference>
<evidence type="ECO:0000256" key="3">
    <source>
        <dbReference type="ARBA" id="ARBA00023082"/>
    </source>
</evidence>
<dbReference type="SUPFAM" id="SSF88659">
    <property type="entry name" value="Sigma3 and sigma4 domains of RNA polymerase sigma factors"/>
    <property type="match status" value="1"/>
</dbReference>
<evidence type="ECO:0000256" key="2">
    <source>
        <dbReference type="ARBA" id="ARBA00023015"/>
    </source>
</evidence>
<protein>
    <submittedName>
        <fullName evidence="8">RNA polymerase sigma factor</fullName>
    </submittedName>
</protein>
<dbReference type="Pfam" id="PF04542">
    <property type="entry name" value="Sigma70_r2"/>
    <property type="match status" value="1"/>
</dbReference>
<dbReference type="InterPro" id="IPR014284">
    <property type="entry name" value="RNA_pol_sigma-70_dom"/>
</dbReference>
<evidence type="ECO:0000256" key="5">
    <source>
        <dbReference type="ARBA" id="ARBA00023163"/>
    </source>
</evidence>
<dbReference type="Pfam" id="PF04545">
    <property type="entry name" value="Sigma70_r4"/>
    <property type="match status" value="1"/>
</dbReference>
<keyword evidence="9" id="KW-1185">Reference proteome</keyword>
<dbReference type="InterPro" id="IPR013325">
    <property type="entry name" value="RNA_pol_sigma_r2"/>
</dbReference>
<evidence type="ECO:0000256" key="4">
    <source>
        <dbReference type="ARBA" id="ARBA00023125"/>
    </source>
</evidence>
<keyword evidence="4" id="KW-0238">DNA-binding</keyword>
<dbReference type="InterPro" id="IPR036388">
    <property type="entry name" value="WH-like_DNA-bd_sf"/>
</dbReference>
<gene>
    <name evidence="8" type="ORF">ACFPQ4_19795</name>
</gene>
<keyword evidence="2" id="KW-0805">Transcription regulation</keyword>
<dbReference type="Gene3D" id="1.10.10.10">
    <property type="entry name" value="Winged helix-like DNA-binding domain superfamily/Winged helix DNA-binding domain"/>
    <property type="match status" value="1"/>
</dbReference>
<dbReference type="Proteomes" id="UP001596108">
    <property type="component" value="Unassembled WGS sequence"/>
</dbReference>
<proteinExistence type="inferred from homology"/>
<evidence type="ECO:0000313" key="9">
    <source>
        <dbReference type="Proteomes" id="UP001596108"/>
    </source>
</evidence>
<dbReference type="SUPFAM" id="SSF88946">
    <property type="entry name" value="Sigma2 domain of RNA polymerase sigma factors"/>
    <property type="match status" value="1"/>
</dbReference>
<keyword evidence="3" id="KW-0731">Sigma factor</keyword>